<evidence type="ECO:0000313" key="1">
    <source>
        <dbReference type="EMBL" id="MEI5612697.1"/>
    </source>
</evidence>
<accession>A0ABU8GHN9</accession>
<protein>
    <recommendedName>
        <fullName evidence="3">Tetratricopeptide repeat protein</fullName>
    </recommendedName>
</protein>
<comment type="caution">
    <text evidence="1">The sequence shown here is derived from an EMBL/GenBank/DDBJ whole genome shotgun (WGS) entry which is preliminary data.</text>
</comment>
<dbReference type="EMBL" id="JBBAYM010000018">
    <property type="protein sequence ID" value="MEI5612697.1"/>
    <property type="molecule type" value="Genomic_DNA"/>
</dbReference>
<dbReference type="RefSeq" id="WP_336538465.1">
    <property type="nucleotide sequence ID" value="NZ_JBBAYL010000001.1"/>
</dbReference>
<evidence type="ECO:0000313" key="2">
    <source>
        <dbReference type="Proteomes" id="UP001365781"/>
    </source>
</evidence>
<dbReference type="Proteomes" id="UP001365781">
    <property type="component" value="Unassembled WGS sequence"/>
</dbReference>
<name>A0ABU8GHN9_9ACTN</name>
<sequence length="176" mass="18838">MTDTNTTTAAAAAPSTDPVMDAIARAVTAGHTGDVDSARRRLLDLWSTIGVTGDPLHRCALAHHLADLHPADPARALAWDVRALDAATERRVQAHDARLRLAAFYPSLHLNLADGYRRLASFEAAAEHIEAARRHAPHLAGDAYGDLLRTAIEEVAEAVARRDTARRTPPAPPAAD</sequence>
<evidence type="ECO:0008006" key="3">
    <source>
        <dbReference type="Google" id="ProtNLM"/>
    </source>
</evidence>
<keyword evidence="2" id="KW-1185">Reference proteome</keyword>
<proteinExistence type="predicted"/>
<reference evidence="1 2" key="1">
    <citation type="submission" date="2024-03" db="EMBL/GenBank/DDBJ databases">
        <title>First Report of Pectobacterium brasiliscabiei causing potato scab in china.</title>
        <authorList>
            <person name="Handique U."/>
        </authorList>
    </citation>
    <scope>NUCLEOTIDE SEQUENCE [LARGE SCALE GENOMIC DNA]</scope>
    <source>
        <strain evidence="1 2">ZRIMU1503</strain>
    </source>
</reference>
<organism evidence="1 2">
    <name type="scientific">Streptomyces brasiliscabiei</name>
    <dbReference type="NCBI Taxonomy" id="2736302"/>
    <lineage>
        <taxon>Bacteria</taxon>
        <taxon>Bacillati</taxon>
        <taxon>Actinomycetota</taxon>
        <taxon>Actinomycetes</taxon>
        <taxon>Kitasatosporales</taxon>
        <taxon>Streptomycetaceae</taxon>
        <taxon>Streptomyces</taxon>
    </lineage>
</organism>
<gene>
    <name evidence="1" type="ORF">WB403_26425</name>
</gene>